<evidence type="ECO:0000313" key="6">
    <source>
        <dbReference type="EMBL" id="CAI2200399.1"/>
    </source>
</evidence>
<keyword evidence="3" id="KW-0285">Flavoprotein</keyword>
<dbReference type="InterPro" id="IPR036188">
    <property type="entry name" value="FAD/NAD-bd_sf"/>
</dbReference>
<evidence type="ECO:0000256" key="4">
    <source>
        <dbReference type="ARBA" id="ARBA00022827"/>
    </source>
</evidence>
<dbReference type="Gene3D" id="3.30.410.40">
    <property type="match status" value="1"/>
</dbReference>
<evidence type="ECO:0000256" key="2">
    <source>
        <dbReference type="ARBA" id="ARBA00010790"/>
    </source>
</evidence>
<gene>
    <name evidence="6" type="ORF">FWILDA_LOCUS19549</name>
</gene>
<dbReference type="EMBL" id="CAMKVN010024252">
    <property type="protein sequence ID" value="CAI2200399.1"/>
    <property type="molecule type" value="Genomic_DNA"/>
</dbReference>
<evidence type="ECO:0000256" key="3">
    <source>
        <dbReference type="ARBA" id="ARBA00022630"/>
    </source>
</evidence>
<dbReference type="PANTHER" id="PTHR11552:SF147">
    <property type="entry name" value="CHOLINE DEHYDROGENASE, MITOCHONDRIAL"/>
    <property type="match status" value="1"/>
</dbReference>
<feature type="domain" description="Glucose-methanol-choline oxidoreductase N-terminal" evidence="5">
    <location>
        <begin position="1"/>
        <end position="173"/>
    </location>
</feature>
<dbReference type="Gene3D" id="3.50.50.60">
    <property type="entry name" value="FAD/NAD(P)-binding domain"/>
    <property type="match status" value="1"/>
</dbReference>
<accession>A0A9W4X163</accession>
<dbReference type="Pfam" id="PF00732">
    <property type="entry name" value="GMC_oxred_N"/>
    <property type="match status" value="1"/>
</dbReference>
<dbReference type="InterPro" id="IPR000172">
    <property type="entry name" value="GMC_OxRdtase_N"/>
</dbReference>
<comment type="similarity">
    <text evidence="2">Belongs to the GMC oxidoreductase family.</text>
</comment>
<dbReference type="AlphaFoldDB" id="A0A9W4X163"/>
<comment type="caution">
    <text evidence="6">The sequence shown here is derived from an EMBL/GenBank/DDBJ whole genome shotgun (WGS) entry which is preliminary data.</text>
</comment>
<proteinExistence type="inferred from homology"/>
<dbReference type="SUPFAM" id="SSF51905">
    <property type="entry name" value="FAD/NAD(P)-binding domain"/>
    <property type="match status" value="1"/>
</dbReference>
<comment type="cofactor">
    <cofactor evidence="1">
        <name>FAD</name>
        <dbReference type="ChEBI" id="CHEBI:57692"/>
    </cofactor>
</comment>
<reference evidence="6" key="1">
    <citation type="submission" date="2022-08" db="EMBL/GenBank/DDBJ databases">
        <authorList>
            <person name="Kallberg Y."/>
            <person name="Tangrot J."/>
            <person name="Rosling A."/>
        </authorList>
    </citation>
    <scope>NUCLEOTIDE SEQUENCE</scope>
    <source>
        <strain evidence="6">Wild A</strain>
    </source>
</reference>
<name>A0A9W4X163_9GLOM</name>
<protein>
    <submittedName>
        <fullName evidence="6">13200_t:CDS:1</fullName>
    </submittedName>
</protein>
<keyword evidence="4" id="KW-0274">FAD</keyword>
<feature type="non-terminal residue" evidence="6">
    <location>
        <position position="1"/>
    </location>
</feature>
<organism evidence="6 7">
    <name type="scientific">Funneliformis geosporum</name>
    <dbReference type="NCBI Taxonomy" id="1117311"/>
    <lineage>
        <taxon>Eukaryota</taxon>
        <taxon>Fungi</taxon>
        <taxon>Fungi incertae sedis</taxon>
        <taxon>Mucoromycota</taxon>
        <taxon>Glomeromycotina</taxon>
        <taxon>Glomeromycetes</taxon>
        <taxon>Glomerales</taxon>
        <taxon>Glomeraceae</taxon>
        <taxon>Funneliformis</taxon>
    </lineage>
</organism>
<evidence type="ECO:0000313" key="7">
    <source>
        <dbReference type="Proteomes" id="UP001153678"/>
    </source>
</evidence>
<dbReference type="PANTHER" id="PTHR11552">
    <property type="entry name" value="GLUCOSE-METHANOL-CHOLINE GMC OXIDOREDUCTASE"/>
    <property type="match status" value="1"/>
</dbReference>
<sequence length="173" mass="19497">RGQKADYDNWADQGPEYKIWDYDHCLEEFKKYHGFDGLLYVQDSSYDPCDILKDFIKVARNLGVPYNNDFNGVRQNGIGKYQATMKDGKRFSLADGYLTDALKKVEIYPPIESGEGIAKIVAVNVKSFAHMLNIIWDEEKKDENVAIGVKYFCNGGVHNAFIAPKGEVILCGG</sequence>
<dbReference type="Proteomes" id="UP001153678">
    <property type="component" value="Unassembled WGS sequence"/>
</dbReference>
<feature type="non-terminal residue" evidence="6">
    <location>
        <position position="173"/>
    </location>
</feature>
<evidence type="ECO:0000259" key="5">
    <source>
        <dbReference type="Pfam" id="PF00732"/>
    </source>
</evidence>
<dbReference type="GO" id="GO:0016614">
    <property type="term" value="F:oxidoreductase activity, acting on CH-OH group of donors"/>
    <property type="evidence" value="ECO:0007669"/>
    <property type="project" value="InterPro"/>
</dbReference>
<evidence type="ECO:0000256" key="1">
    <source>
        <dbReference type="ARBA" id="ARBA00001974"/>
    </source>
</evidence>
<keyword evidence="7" id="KW-1185">Reference proteome</keyword>
<dbReference type="GO" id="GO:0050660">
    <property type="term" value="F:flavin adenine dinucleotide binding"/>
    <property type="evidence" value="ECO:0007669"/>
    <property type="project" value="InterPro"/>
</dbReference>
<dbReference type="InterPro" id="IPR012132">
    <property type="entry name" value="GMC_OxRdtase"/>
</dbReference>
<dbReference type="OrthoDB" id="269227at2759"/>